<evidence type="ECO:0000256" key="1">
    <source>
        <dbReference type="SAM" id="SignalP"/>
    </source>
</evidence>
<comment type="caution">
    <text evidence="2">The sequence shown here is derived from an EMBL/GenBank/DDBJ whole genome shotgun (WGS) entry which is preliminary data.</text>
</comment>
<keyword evidence="3" id="KW-1185">Reference proteome</keyword>
<feature type="chain" id="PRO_5046077061" description="Bacterial surface antigen (D15) domain-containing protein" evidence="1">
    <location>
        <begin position="24"/>
        <end position="655"/>
    </location>
</feature>
<protein>
    <recommendedName>
        <fullName evidence="4">Bacterial surface antigen (D15) domain-containing protein</fullName>
    </recommendedName>
</protein>
<sequence length="655" mass="75614">MSKTFLIILSICLAAVCSHPLWAQRDSLVIQFDTLQIKGNSYFMLRDSLWFSNKDTTVIFADTLFRVNRYRRGLKNTEYFYENLESKFQGNRLTRELYDILFTTPKKPSSHSAKPAIAAERYQEFVGSTIDRIIIKRLDVFGPNVTDTLRQAKNWAEKVGNKLHMHTRKHVVRNALLIQPGDKLDPYLLVDTERLLRQLPYIKDARIYVIPKEDNNRAVDILVITKDVFAFSGNFQPNSLSSGEAGIDYINIFGLGHELDSRFFINPELSTPLGYALNYKINNFSNTYIRGEAFMRNSYLNEQMGLRINRRFVTPQIRNAGGIEWSTSKQIFAYQPPGGDLHIQGAAFERKDLWLAHAIEFPFENKSLRDRARWVWAGRVNDTYFFQRPTVSIDSNRQFQQSRQYLGSISLSIRDFYKDQFIYGFGRTEDVPTGYLFQFTTGLEQHDFGERWYLGASFSKAFQDPTWGYFYSSSAYGTFFNPSITEQGVFRQDIKYISPISRGKHYRFRHILKANYTQGFQRFPYEYLSIAGNEGIRGLSGTGMLGTQKLVLQAESFVITPFNYLDFQLIAFLFADIGFIGTKQAPVLSASPYQGFGMGLRLRNDNLAFNIFQLRLAFYPRVPIGTQAYDILVTGETNTRFDEFDTEAPRVLSFQ</sequence>
<dbReference type="Proteomes" id="UP001168552">
    <property type="component" value="Unassembled WGS sequence"/>
</dbReference>
<reference evidence="2" key="1">
    <citation type="submission" date="2023-06" db="EMBL/GenBank/DDBJ databases">
        <title>Cytophagales bacterium Strain LB-30, isolated from soil.</title>
        <authorList>
            <person name="Liu B."/>
        </authorList>
    </citation>
    <scope>NUCLEOTIDE SEQUENCE</scope>
    <source>
        <strain evidence="2">LB-30</strain>
    </source>
</reference>
<proteinExistence type="predicted"/>
<dbReference type="Gene3D" id="3.10.20.310">
    <property type="entry name" value="membrane protein fhac"/>
    <property type="match status" value="1"/>
</dbReference>
<keyword evidence="1" id="KW-0732">Signal</keyword>
<dbReference type="EMBL" id="JAUHJS010000009">
    <property type="protein sequence ID" value="MDN4166961.1"/>
    <property type="molecule type" value="Genomic_DNA"/>
</dbReference>
<organism evidence="2 3">
    <name type="scientific">Shiella aurantiaca</name>
    <dbReference type="NCBI Taxonomy" id="3058365"/>
    <lineage>
        <taxon>Bacteria</taxon>
        <taxon>Pseudomonadati</taxon>
        <taxon>Bacteroidota</taxon>
        <taxon>Cytophagia</taxon>
        <taxon>Cytophagales</taxon>
        <taxon>Shiellaceae</taxon>
        <taxon>Shiella</taxon>
    </lineage>
</organism>
<gene>
    <name evidence="2" type="ORF">QWY31_15730</name>
</gene>
<dbReference type="RefSeq" id="WP_320005499.1">
    <property type="nucleotide sequence ID" value="NZ_JAUHJS010000009.1"/>
</dbReference>
<evidence type="ECO:0008006" key="4">
    <source>
        <dbReference type="Google" id="ProtNLM"/>
    </source>
</evidence>
<evidence type="ECO:0000313" key="2">
    <source>
        <dbReference type="EMBL" id="MDN4166961.1"/>
    </source>
</evidence>
<accession>A0ABT8F9T3</accession>
<evidence type="ECO:0000313" key="3">
    <source>
        <dbReference type="Proteomes" id="UP001168552"/>
    </source>
</evidence>
<name>A0ABT8F9T3_9BACT</name>
<feature type="signal peptide" evidence="1">
    <location>
        <begin position="1"/>
        <end position="23"/>
    </location>
</feature>